<evidence type="ECO:0000256" key="1">
    <source>
        <dbReference type="ARBA" id="ARBA00010211"/>
    </source>
</evidence>
<evidence type="ECO:0000259" key="4">
    <source>
        <dbReference type="Pfam" id="PF01557"/>
    </source>
</evidence>
<evidence type="ECO:0000313" key="6">
    <source>
        <dbReference type="Proteomes" id="UP000464593"/>
    </source>
</evidence>
<keyword evidence="3" id="KW-0479">Metal-binding</keyword>
<dbReference type="InterPro" id="IPR036663">
    <property type="entry name" value="Fumarylacetoacetase_C_sf"/>
</dbReference>
<protein>
    <submittedName>
        <fullName evidence="5">2-keto-3-deoxyxylonate dehydratase</fullName>
    </submittedName>
</protein>
<evidence type="ECO:0000256" key="2">
    <source>
        <dbReference type="ARBA" id="ARBA00010715"/>
    </source>
</evidence>
<gene>
    <name evidence="5" type="ORF">TCK1_2411</name>
</gene>
<name>A0AAE6V2W1_9PSED</name>
<evidence type="ECO:0000313" key="5">
    <source>
        <dbReference type="EMBL" id="QHB27757.1"/>
    </source>
</evidence>
<dbReference type="EMBL" id="CP040324">
    <property type="protein sequence ID" value="QHB27757.1"/>
    <property type="molecule type" value="Genomic_DNA"/>
</dbReference>
<comment type="similarity">
    <text evidence="1">Belongs to the FAH family.</text>
</comment>
<organism evidence="5 6">
    <name type="scientific">Pseudomonas monteilii</name>
    <dbReference type="NCBI Taxonomy" id="76759"/>
    <lineage>
        <taxon>Bacteria</taxon>
        <taxon>Pseudomonadati</taxon>
        <taxon>Pseudomonadota</taxon>
        <taxon>Gammaproteobacteria</taxon>
        <taxon>Pseudomonadales</taxon>
        <taxon>Pseudomonadaceae</taxon>
        <taxon>Pseudomonas</taxon>
    </lineage>
</organism>
<dbReference type="Pfam" id="PF01557">
    <property type="entry name" value="FAA_hydrolase"/>
    <property type="match status" value="1"/>
</dbReference>
<dbReference type="InterPro" id="IPR051121">
    <property type="entry name" value="FAH"/>
</dbReference>
<dbReference type="PANTHER" id="PTHR42796:SF7">
    <property type="entry name" value="2-DEHYDRO-3-DEOXY-D-ARABINONATE DEHYDRATASE"/>
    <property type="match status" value="1"/>
</dbReference>
<proteinExistence type="inferred from homology"/>
<reference evidence="5 6" key="1">
    <citation type="submission" date="2019-05" db="EMBL/GenBank/DDBJ databases">
        <title>Complete genome sequence of Pseudomonas Pseudomonas resinovorans.</title>
        <authorList>
            <person name="Chen H.-P."/>
        </authorList>
    </citation>
    <scope>NUCLEOTIDE SEQUENCE [LARGE SCALE GENOMIC DNA]</scope>
    <source>
        <strain evidence="5 6">TCU-CK1</strain>
    </source>
</reference>
<dbReference type="RefSeq" id="WP_371257718.1">
    <property type="nucleotide sequence ID" value="NZ_CP040324.1"/>
</dbReference>
<comment type="similarity">
    <text evidence="2">Belongs to the hydratase/decarboxylase family.</text>
</comment>
<dbReference type="SUPFAM" id="SSF56529">
    <property type="entry name" value="FAH"/>
    <property type="match status" value="1"/>
</dbReference>
<feature type="domain" description="Fumarylacetoacetase-like C-terminal" evidence="4">
    <location>
        <begin position="195"/>
        <end position="379"/>
    </location>
</feature>
<dbReference type="Proteomes" id="UP000464593">
    <property type="component" value="Chromosome"/>
</dbReference>
<dbReference type="GO" id="GO:0003824">
    <property type="term" value="F:catalytic activity"/>
    <property type="evidence" value="ECO:0007669"/>
    <property type="project" value="InterPro"/>
</dbReference>
<dbReference type="GO" id="GO:0046872">
    <property type="term" value="F:metal ion binding"/>
    <property type="evidence" value="ECO:0007669"/>
    <property type="project" value="UniProtKB-KW"/>
</dbReference>
<dbReference type="Gene3D" id="3.90.850.10">
    <property type="entry name" value="Fumarylacetoacetase-like, C-terminal domain"/>
    <property type="match status" value="1"/>
</dbReference>
<evidence type="ECO:0000256" key="3">
    <source>
        <dbReference type="ARBA" id="ARBA00022723"/>
    </source>
</evidence>
<sequence>MMHSKGTQMTDDRSNTHQPLPLSFDASVFDSGSWVGRVWLPEQGPAVVRVKAGAVYDISSHVATVSALLEVDDPAAYLRALPLAEPLIALPALLANSDPARRDPRQPWLLAPIDLQAVKAAGVTFATSLLERVVEEQAKGDPAKADAIRDTLASRIGADLSQIVPGSAQAEALRKVLVEQGLWSQYLEVGIGPDAEVFTKAQPLSAVGHGADIGIHPKSSWNNPEPEVVLAVSSDGSIKGAMLGNDVNLRDFEGRSALLLSKAKDNNASTALGPLLRLFDESFGLDDVRTAEVDLRVEGEDGFVLSGRSSMRQISRDPQDLVQQTLNENHQYPDGLVLFLGTLFAPKQDRDQPGNGFTHKPGDVVSISNPQLGTLCNRVTTSDLAPQWAFGLRALIDNLGRRGLLEVAATARRP</sequence>
<dbReference type="PANTHER" id="PTHR42796">
    <property type="entry name" value="FUMARYLACETOACETATE HYDROLASE DOMAIN-CONTAINING PROTEIN 2A-RELATED"/>
    <property type="match status" value="1"/>
</dbReference>
<dbReference type="GO" id="GO:0044281">
    <property type="term" value="P:small molecule metabolic process"/>
    <property type="evidence" value="ECO:0007669"/>
    <property type="project" value="UniProtKB-ARBA"/>
</dbReference>
<dbReference type="InterPro" id="IPR011234">
    <property type="entry name" value="Fumarylacetoacetase-like_C"/>
</dbReference>
<accession>A0AAE6V2W1</accession>
<dbReference type="AlphaFoldDB" id="A0AAE6V2W1"/>